<dbReference type="AlphaFoldDB" id="A0A645JGX4"/>
<evidence type="ECO:0000313" key="2">
    <source>
        <dbReference type="EMBL" id="MPN62925.1"/>
    </source>
</evidence>
<organism evidence="2">
    <name type="scientific">bioreactor metagenome</name>
    <dbReference type="NCBI Taxonomy" id="1076179"/>
    <lineage>
        <taxon>unclassified sequences</taxon>
        <taxon>metagenomes</taxon>
        <taxon>ecological metagenomes</taxon>
    </lineage>
</organism>
<proteinExistence type="predicted"/>
<feature type="compositionally biased region" description="Basic residues" evidence="1">
    <location>
        <begin position="90"/>
        <end position="103"/>
    </location>
</feature>
<name>A0A645JGX4_9ZZZZ</name>
<evidence type="ECO:0000256" key="1">
    <source>
        <dbReference type="SAM" id="MobiDB-lite"/>
    </source>
</evidence>
<gene>
    <name evidence="2" type="ORF">SDC9_210678</name>
</gene>
<accession>A0A645JGX4</accession>
<sequence length="156" mass="16861">MVEPDRHLRRTARGLCKCRLADRGFGMQQFEQPAGGTGRAHHVAPHLGQGTGPSGHQRRIQDEGRQLATAEAAGPDLLGADPEYEDDRTHHRRNDHCRQHRTHPGTADGGGKAGLATFGEATRLARLLGEGLHRGHGVEDLASQRRGIGNAVLRLA</sequence>
<feature type="region of interest" description="Disordered" evidence="1">
    <location>
        <begin position="33"/>
        <end position="112"/>
    </location>
</feature>
<comment type="caution">
    <text evidence="2">The sequence shown here is derived from an EMBL/GenBank/DDBJ whole genome shotgun (WGS) entry which is preliminary data.</text>
</comment>
<reference evidence="2" key="1">
    <citation type="submission" date="2019-08" db="EMBL/GenBank/DDBJ databases">
        <authorList>
            <person name="Kucharzyk K."/>
            <person name="Murdoch R.W."/>
            <person name="Higgins S."/>
            <person name="Loffler F."/>
        </authorList>
    </citation>
    <scope>NUCLEOTIDE SEQUENCE</scope>
</reference>
<dbReference type="EMBL" id="VSSQ01141625">
    <property type="protein sequence ID" value="MPN62925.1"/>
    <property type="molecule type" value="Genomic_DNA"/>
</dbReference>
<protein>
    <submittedName>
        <fullName evidence="2">Uncharacterized protein</fullName>
    </submittedName>
</protein>